<evidence type="ECO:0000259" key="3">
    <source>
        <dbReference type="PROSITE" id="PS50102"/>
    </source>
</evidence>
<dbReference type="PANTHER" id="PTHR11176">
    <property type="entry name" value="BOULE-RELATED"/>
    <property type="match status" value="1"/>
</dbReference>
<dbReference type="InterPro" id="IPR035979">
    <property type="entry name" value="RBD_domain_sf"/>
</dbReference>
<dbReference type="SUPFAM" id="SSF54928">
    <property type="entry name" value="RNA-binding domain, RBD"/>
    <property type="match status" value="1"/>
</dbReference>
<gene>
    <name evidence="4" type="ORF">SNE40_001332</name>
</gene>
<dbReference type="Gene3D" id="3.30.70.330">
    <property type="match status" value="1"/>
</dbReference>
<comment type="caution">
    <text evidence="4">The sequence shown here is derived from an EMBL/GenBank/DDBJ whole genome shotgun (WGS) entry which is preliminary data.</text>
</comment>
<reference evidence="4 5" key="1">
    <citation type="submission" date="2024-01" db="EMBL/GenBank/DDBJ databases">
        <title>The genome of the rayed Mediterranean limpet Patella caerulea (Linnaeus, 1758).</title>
        <authorList>
            <person name="Anh-Thu Weber A."/>
            <person name="Halstead-Nussloch G."/>
        </authorList>
    </citation>
    <scope>NUCLEOTIDE SEQUENCE [LARGE SCALE GENOMIC DNA]</scope>
    <source>
        <strain evidence="4">AATW-2023a</strain>
        <tissue evidence="4">Whole specimen</tissue>
    </source>
</reference>
<name>A0AAN8KJ44_PATCE</name>
<dbReference type="SMART" id="SM00360">
    <property type="entry name" value="RRM"/>
    <property type="match status" value="1"/>
</dbReference>
<dbReference type="PROSITE" id="PS50102">
    <property type="entry name" value="RRM"/>
    <property type="match status" value="1"/>
</dbReference>
<dbReference type="Proteomes" id="UP001347796">
    <property type="component" value="Unassembled WGS sequence"/>
</dbReference>
<evidence type="ECO:0000313" key="5">
    <source>
        <dbReference type="Proteomes" id="UP001347796"/>
    </source>
</evidence>
<organism evidence="4 5">
    <name type="scientific">Patella caerulea</name>
    <name type="common">Rayed Mediterranean limpet</name>
    <dbReference type="NCBI Taxonomy" id="87958"/>
    <lineage>
        <taxon>Eukaryota</taxon>
        <taxon>Metazoa</taxon>
        <taxon>Spiralia</taxon>
        <taxon>Lophotrochozoa</taxon>
        <taxon>Mollusca</taxon>
        <taxon>Gastropoda</taxon>
        <taxon>Patellogastropoda</taxon>
        <taxon>Patelloidea</taxon>
        <taxon>Patellidae</taxon>
        <taxon>Patella</taxon>
    </lineage>
</organism>
<dbReference type="InterPro" id="IPR000504">
    <property type="entry name" value="RRM_dom"/>
</dbReference>
<dbReference type="InterPro" id="IPR012677">
    <property type="entry name" value="Nucleotide-bd_a/b_plait_sf"/>
</dbReference>
<evidence type="ECO:0000313" key="4">
    <source>
        <dbReference type="EMBL" id="KAK6196028.1"/>
    </source>
</evidence>
<dbReference type="GO" id="GO:0003723">
    <property type="term" value="F:RNA binding"/>
    <property type="evidence" value="ECO:0007669"/>
    <property type="project" value="UniProtKB-UniRule"/>
</dbReference>
<accession>A0AAN8KJ44</accession>
<keyword evidence="5" id="KW-1185">Reference proteome</keyword>
<dbReference type="PANTHER" id="PTHR11176:SF61">
    <property type="entry name" value="SRA STEM-LOOP INTERACTING RNA BINDING PROTEIN"/>
    <property type="match status" value="1"/>
</dbReference>
<dbReference type="Pfam" id="PF00076">
    <property type="entry name" value="RRM_1"/>
    <property type="match status" value="1"/>
</dbReference>
<evidence type="ECO:0000256" key="2">
    <source>
        <dbReference type="PROSITE-ProRule" id="PRU00176"/>
    </source>
</evidence>
<proteinExistence type="predicted"/>
<keyword evidence="1 2" id="KW-0694">RNA-binding</keyword>
<protein>
    <recommendedName>
        <fullName evidence="3">RRM domain-containing protein</fullName>
    </recommendedName>
</protein>
<sequence length="96" mass="11224">MSSNRLRIMVSNLPWTVSSKQLRTYFSQFGRVRVATVPFDKKTGFPQPYGFVQFQNEIDHMAVLSQENHILENRKLIVKRSIEYNNRNSVSQDGDM</sequence>
<dbReference type="AlphaFoldDB" id="A0AAN8KJ44"/>
<dbReference type="EMBL" id="JAZGQO010000001">
    <property type="protein sequence ID" value="KAK6196028.1"/>
    <property type="molecule type" value="Genomic_DNA"/>
</dbReference>
<evidence type="ECO:0000256" key="1">
    <source>
        <dbReference type="ARBA" id="ARBA00022884"/>
    </source>
</evidence>
<feature type="domain" description="RRM" evidence="3">
    <location>
        <begin position="6"/>
        <end position="83"/>
    </location>
</feature>